<feature type="transmembrane region" description="Helical" evidence="8">
    <location>
        <begin position="87"/>
        <end position="110"/>
    </location>
</feature>
<evidence type="ECO:0000256" key="1">
    <source>
        <dbReference type="ARBA" id="ARBA00004651"/>
    </source>
</evidence>
<keyword evidence="10" id="KW-1185">Reference proteome</keyword>
<feature type="transmembrane region" description="Helical" evidence="8">
    <location>
        <begin position="122"/>
        <end position="141"/>
    </location>
</feature>
<reference evidence="9 10" key="1">
    <citation type="submission" date="2020-03" db="EMBL/GenBank/DDBJ databases">
        <title>Genomic Encyclopedia of Type Strains, Phase III (KMG-III): the genomes of soil and plant-associated and newly described type strains.</title>
        <authorList>
            <person name="Whitman W."/>
        </authorList>
    </citation>
    <scope>NUCLEOTIDE SEQUENCE [LARGE SCALE GENOMIC DNA]</scope>
    <source>
        <strain evidence="9 10">CECT 4207</strain>
    </source>
</reference>
<evidence type="ECO:0000256" key="6">
    <source>
        <dbReference type="ARBA" id="ARBA00023136"/>
    </source>
</evidence>
<evidence type="ECO:0000256" key="2">
    <source>
        <dbReference type="ARBA" id="ARBA00007430"/>
    </source>
</evidence>
<feature type="transmembrane region" description="Helical" evidence="8">
    <location>
        <begin position="360"/>
        <end position="380"/>
    </location>
</feature>
<protein>
    <submittedName>
        <fullName evidence="9">O-antigen/teichoic acid export membrane protein</fullName>
    </submittedName>
</protein>
<proteinExistence type="inferred from homology"/>
<sequence>MTASGSPARTLGNRAASATVWGAVNMALGRIVQFATTIIVARLIAPEHFGALAVAIVVQTIATNMAELGATAALARGNGDPDKIAPTVFSIALVTSATMTAAALLLAPALAGAFNDPAATPVIQVLSITIFLQGLSAVPATMVWREFLQKPRVVVDLCSVLAILVLVIPMALDGWGAMALAWSRVGGQLVSLVGYWIITPRRYAPGFDGSVAKEILRLGMPLAMANLVVFITLNADYVLIGRMLDPAALGLYLLAFNLAGLPSSVITAVIRATAVPTFGRLFTEGSLGLVAGRFVAGVSFCAFPISAMVVALAHPLVVAAYGQAWAPAGVALATLGVFGASRILVELFADLSVGAGRTVWLFWVQVAWLVALAPALYIGISRWGIAGAGVAHAVVACAVVIPLYVVALTSVLGISAWDLLRGSVPAFLAATAAGGGAWLVSRTMTDPFAAVAAGAIVGVVLYALLMFVPGKRLAGEVRALLGQRDSSPAPSGLASRVVPGAGRS</sequence>
<dbReference type="Pfam" id="PF13440">
    <property type="entry name" value="Polysacc_synt_3"/>
    <property type="match status" value="1"/>
</dbReference>
<feature type="transmembrane region" description="Helical" evidence="8">
    <location>
        <begin position="386"/>
        <end position="407"/>
    </location>
</feature>
<gene>
    <name evidence="9" type="ORF">FHR86_002277</name>
</gene>
<keyword evidence="3" id="KW-1003">Cell membrane</keyword>
<keyword evidence="6 8" id="KW-0472">Membrane</keyword>
<evidence type="ECO:0000256" key="8">
    <source>
        <dbReference type="SAM" id="Phobius"/>
    </source>
</evidence>
<dbReference type="EMBL" id="JAAOZD010000004">
    <property type="protein sequence ID" value="NIJ01945.1"/>
    <property type="molecule type" value="Genomic_DNA"/>
</dbReference>
<feature type="transmembrane region" description="Helical" evidence="8">
    <location>
        <begin position="447"/>
        <end position="468"/>
    </location>
</feature>
<dbReference type="RefSeq" id="WP_167266481.1">
    <property type="nucleotide sequence ID" value="NZ_BAAAVO010000012.1"/>
</dbReference>
<comment type="similarity">
    <text evidence="2">Belongs to the polysaccharide synthase family.</text>
</comment>
<feature type="transmembrane region" description="Helical" evidence="8">
    <location>
        <begin position="51"/>
        <end position="75"/>
    </location>
</feature>
<dbReference type="InterPro" id="IPR050833">
    <property type="entry name" value="Poly_Biosynth_Transport"/>
</dbReference>
<organism evidence="9 10">
    <name type="scientific">Paenarthrobacter ilicis</name>
    <dbReference type="NCBI Taxonomy" id="43665"/>
    <lineage>
        <taxon>Bacteria</taxon>
        <taxon>Bacillati</taxon>
        <taxon>Actinomycetota</taxon>
        <taxon>Actinomycetes</taxon>
        <taxon>Micrococcales</taxon>
        <taxon>Micrococcaceae</taxon>
        <taxon>Paenarthrobacter</taxon>
    </lineage>
</organism>
<evidence type="ECO:0000256" key="4">
    <source>
        <dbReference type="ARBA" id="ARBA00022692"/>
    </source>
</evidence>
<evidence type="ECO:0000256" key="7">
    <source>
        <dbReference type="SAM" id="MobiDB-lite"/>
    </source>
</evidence>
<evidence type="ECO:0000256" key="3">
    <source>
        <dbReference type="ARBA" id="ARBA00022475"/>
    </source>
</evidence>
<feature type="transmembrane region" description="Helical" evidence="8">
    <location>
        <begin position="324"/>
        <end position="348"/>
    </location>
</feature>
<evidence type="ECO:0000313" key="9">
    <source>
        <dbReference type="EMBL" id="NIJ01945.1"/>
    </source>
</evidence>
<comment type="caution">
    <text evidence="9">The sequence shown here is derived from an EMBL/GenBank/DDBJ whole genome shotgun (WGS) entry which is preliminary data.</text>
</comment>
<feature type="transmembrane region" description="Helical" evidence="8">
    <location>
        <begin position="294"/>
        <end position="318"/>
    </location>
</feature>
<comment type="subcellular location">
    <subcellularLocation>
        <location evidence="1">Cell membrane</location>
        <topology evidence="1">Multi-pass membrane protein</topology>
    </subcellularLocation>
</comment>
<keyword evidence="4 8" id="KW-0812">Transmembrane</keyword>
<evidence type="ECO:0000313" key="10">
    <source>
        <dbReference type="Proteomes" id="UP000802392"/>
    </source>
</evidence>
<feature type="transmembrane region" description="Helical" evidence="8">
    <location>
        <begin position="419"/>
        <end position="441"/>
    </location>
</feature>
<accession>A0ABX0TL62</accession>
<name>A0ABX0TL62_9MICC</name>
<dbReference type="PANTHER" id="PTHR30250:SF10">
    <property type="entry name" value="LIPOPOLYSACCHARIDE BIOSYNTHESIS PROTEIN WZXC"/>
    <property type="match status" value="1"/>
</dbReference>
<feature type="transmembrane region" description="Helical" evidence="8">
    <location>
        <begin position="252"/>
        <end position="274"/>
    </location>
</feature>
<dbReference type="PANTHER" id="PTHR30250">
    <property type="entry name" value="PST FAMILY PREDICTED COLANIC ACID TRANSPORTER"/>
    <property type="match status" value="1"/>
</dbReference>
<feature type="transmembrane region" description="Helical" evidence="8">
    <location>
        <begin position="20"/>
        <end position="45"/>
    </location>
</feature>
<feature type="transmembrane region" description="Helical" evidence="8">
    <location>
        <begin position="153"/>
        <end position="172"/>
    </location>
</feature>
<evidence type="ECO:0000256" key="5">
    <source>
        <dbReference type="ARBA" id="ARBA00022989"/>
    </source>
</evidence>
<feature type="region of interest" description="Disordered" evidence="7">
    <location>
        <begin position="485"/>
        <end position="504"/>
    </location>
</feature>
<keyword evidence="5 8" id="KW-1133">Transmembrane helix</keyword>
<feature type="transmembrane region" description="Helical" evidence="8">
    <location>
        <begin position="218"/>
        <end position="240"/>
    </location>
</feature>
<dbReference type="Proteomes" id="UP000802392">
    <property type="component" value="Unassembled WGS sequence"/>
</dbReference>